<proteinExistence type="predicted"/>
<sequence length="81" mass="9107">MEEVNISTPQRNKSDEVCRRMESYKDGDRAQGCYPLTCSQSQHKERKKLRGTLKQGQLDHLIMAVLTTSVAFLLHLASSAA</sequence>
<dbReference type="EMBL" id="JAHRIM010066573">
    <property type="protein sequence ID" value="MEQ2272304.1"/>
    <property type="molecule type" value="Genomic_DNA"/>
</dbReference>
<name>A0ABV0WT93_9TELE</name>
<comment type="caution">
    <text evidence="1">The sequence shown here is derived from an EMBL/GenBank/DDBJ whole genome shotgun (WGS) entry which is preliminary data.</text>
</comment>
<dbReference type="Proteomes" id="UP001444071">
    <property type="component" value="Unassembled WGS sequence"/>
</dbReference>
<evidence type="ECO:0000313" key="1">
    <source>
        <dbReference type="EMBL" id="MEQ2272304.1"/>
    </source>
</evidence>
<reference evidence="1 2" key="1">
    <citation type="submission" date="2021-06" db="EMBL/GenBank/DDBJ databases">
        <authorList>
            <person name="Palmer J.M."/>
        </authorList>
    </citation>
    <scope>NUCLEOTIDE SEQUENCE [LARGE SCALE GENOMIC DNA]</scope>
    <source>
        <strain evidence="1 2">XR_2019</strain>
        <tissue evidence="1">Muscle</tissue>
    </source>
</reference>
<evidence type="ECO:0000313" key="2">
    <source>
        <dbReference type="Proteomes" id="UP001444071"/>
    </source>
</evidence>
<organism evidence="1 2">
    <name type="scientific">Xenotaenia resolanae</name>
    <dbReference type="NCBI Taxonomy" id="208358"/>
    <lineage>
        <taxon>Eukaryota</taxon>
        <taxon>Metazoa</taxon>
        <taxon>Chordata</taxon>
        <taxon>Craniata</taxon>
        <taxon>Vertebrata</taxon>
        <taxon>Euteleostomi</taxon>
        <taxon>Actinopterygii</taxon>
        <taxon>Neopterygii</taxon>
        <taxon>Teleostei</taxon>
        <taxon>Neoteleostei</taxon>
        <taxon>Acanthomorphata</taxon>
        <taxon>Ovalentaria</taxon>
        <taxon>Atherinomorphae</taxon>
        <taxon>Cyprinodontiformes</taxon>
        <taxon>Goodeidae</taxon>
        <taxon>Xenotaenia</taxon>
    </lineage>
</organism>
<protein>
    <submittedName>
        <fullName evidence="1">Uncharacterized protein</fullName>
    </submittedName>
</protein>
<keyword evidence="2" id="KW-1185">Reference proteome</keyword>
<gene>
    <name evidence="1" type="ORF">XENORESO_018447</name>
</gene>
<feature type="non-terminal residue" evidence="1">
    <location>
        <position position="81"/>
    </location>
</feature>
<accession>A0ABV0WT93</accession>